<reference evidence="1 2" key="1">
    <citation type="journal article" date="2013" name="PLoS ONE">
        <title>Identification and characterization of three novel lipases belonging to families II and V from Anaerovibrio lipolyticus 5ST.</title>
        <authorList>
            <person name="Prive F."/>
            <person name="Kaderbhai N.N."/>
            <person name="Girdwood S."/>
            <person name="Worgan H.J."/>
            <person name="Pinloche E."/>
            <person name="Scollan N.D."/>
            <person name="Huws S.A."/>
            <person name="Newbold C.J."/>
        </authorList>
    </citation>
    <scope>NUCLEOTIDE SEQUENCE [LARGE SCALE GENOMIC DNA]</scope>
    <source>
        <strain evidence="1 2">5S</strain>
    </source>
</reference>
<organism evidence="1 2">
    <name type="scientific">Anaerovibrio lipolyticus</name>
    <dbReference type="NCBI Taxonomy" id="82374"/>
    <lineage>
        <taxon>Bacteria</taxon>
        <taxon>Bacillati</taxon>
        <taxon>Bacillota</taxon>
        <taxon>Negativicutes</taxon>
        <taxon>Selenomonadales</taxon>
        <taxon>Selenomonadaceae</taxon>
        <taxon>Anaerovibrio</taxon>
    </lineage>
</organism>
<dbReference type="RefSeq" id="WP_039211177.1">
    <property type="nucleotide sequence ID" value="NZ_JSCE01000220.1"/>
</dbReference>
<keyword evidence="2" id="KW-1185">Reference proteome</keyword>
<sequence>MKRKVSFILTICILFLGTLTAFGWERIPGVNCPYDEAAFWSSDTPDYADSPSIYGERYLMEHATEVYDPKRHSEQIKTNSSLSSILDMVKQITGLKELNILSFGSDSLAKNKNDIENINKNTQNLNSAQVISDIQGK</sequence>
<proteinExistence type="predicted"/>
<comment type="caution">
    <text evidence="1">The sequence shown here is derived from an EMBL/GenBank/DDBJ whole genome shotgun (WGS) entry which is preliminary data.</text>
</comment>
<accession>A0A0B2JSE0</accession>
<name>A0A0B2JSE0_9FIRM</name>
<dbReference type="AlphaFoldDB" id="A0A0B2JSE0"/>
<evidence type="ECO:0000313" key="2">
    <source>
        <dbReference type="Proteomes" id="UP000030993"/>
    </source>
</evidence>
<gene>
    <name evidence="1" type="ORF">NZ47_11985</name>
</gene>
<evidence type="ECO:0000313" key="1">
    <source>
        <dbReference type="EMBL" id="KHM50654.1"/>
    </source>
</evidence>
<feature type="non-terminal residue" evidence="1">
    <location>
        <position position="137"/>
    </location>
</feature>
<dbReference type="Proteomes" id="UP000030993">
    <property type="component" value="Unassembled WGS sequence"/>
</dbReference>
<protein>
    <submittedName>
        <fullName evidence="1">Uncharacterized protein</fullName>
    </submittedName>
</protein>
<dbReference type="EMBL" id="JSCE01000220">
    <property type="protein sequence ID" value="KHM50654.1"/>
    <property type="molecule type" value="Genomic_DNA"/>
</dbReference>